<dbReference type="GO" id="GO:0000793">
    <property type="term" value="C:condensed chromosome"/>
    <property type="evidence" value="ECO:0007669"/>
    <property type="project" value="TreeGrafter"/>
</dbReference>
<dbReference type="InParanoid" id="F2USR4"/>
<dbReference type="PANTHER" id="PTHR32086">
    <property type="entry name" value="FANCONI ANEMIA GROUP D2 PROTEIN"/>
    <property type="match status" value="1"/>
</dbReference>
<reference evidence="7" key="1">
    <citation type="submission" date="2009-08" db="EMBL/GenBank/DDBJ databases">
        <title>Annotation of Salpingoeca rosetta.</title>
        <authorList>
            <consortium name="The Broad Institute Genome Sequencing Platform"/>
            <person name="Russ C."/>
            <person name="Cuomo C."/>
            <person name="Burger G."/>
            <person name="Gray M.W."/>
            <person name="Holland P.W.H."/>
            <person name="King N."/>
            <person name="Lang F.B.F."/>
            <person name="Roger A.J."/>
            <person name="Ruiz-Trillo I."/>
            <person name="Young S.K."/>
            <person name="Zeng Q."/>
            <person name="Gargeya S."/>
            <person name="Alvarado L."/>
            <person name="Berlin A."/>
            <person name="Chapman S.B."/>
            <person name="Chen Z."/>
            <person name="Freedman E."/>
            <person name="Gellesch M."/>
            <person name="Goldberg J."/>
            <person name="Griggs A."/>
            <person name="Gujja S."/>
            <person name="Heilman E."/>
            <person name="Heiman D."/>
            <person name="Howarth C."/>
            <person name="Mehta T."/>
            <person name="Neiman D."/>
            <person name="Pearson M."/>
            <person name="Roberts A."/>
            <person name="Saif S."/>
            <person name="Shea T."/>
            <person name="Shenoy N."/>
            <person name="Sisk P."/>
            <person name="Stolte C."/>
            <person name="Sykes S."/>
            <person name="White J."/>
            <person name="Yandava C."/>
            <person name="Haas B."/>
            <person name="Nusbaum C."/>
            <person name="Birren B."/>
        </authorList>
    </citation>
    <scope>NUCLEOTIDE SEQUENCE [LARGE SCALE GENOMIC DNA]</scope>
    <source>
        <strain evidence="7">ATCC 50818</strain>
    </source>
</reference>
<dbReference type="STRING" id="946362.F2USR4"/>
<dbReference type="GO" id="GO:0031573">
    <property type="term" value="P:mitotic intra-S DNA damage checkpoint signaling"/>
    <property type="evidence" value="ECO:0007669"/>
    <property type="project" value="TreeGrafter"/>
</dbReference>
<dbReference type="GO" id="GO:1990918">
    <property type="term" value="P:double-strand break repair involved in meiotic recombination"/>
    <property type="evidence" value="ECO:0007669"/>
    <property type="project" value="TreeGrafter"/>
</dbReference>
<comment type="similarity">
    <text evidence="5">Belongs to the Fanconi anemia protein FANCD2 family.</text>
</comment>
<dbReference type="PANTHER" id="PTHR32086:SF0">
    <property type="entry name" value="FANCONI ANEMIA GROUP D2 PROTEIN"/>
    <property type="match status" value="1"/>
</dbReference>
<evidence type="ECO:0000313" key="7">
    <source>
        <dbReference type="EMBL" id="EGD81173.1"/>
    </source>
</evidence>
<feature type="region of interest" description="Disordered" evidence="6">
    <location>
        <begin position="313"/>
        <end position="332"/>
    </location>
</feature>
<dbReference type="GO" id="GO:0036297">
    <property type="term" value="P:interstrand cross-link repair"/>
    <property type="evidence" value="ECO:0007669"/>
    <property type="project" value="TreeGrafter"/>
</dbReference>
<keyword evidence="4" id="KW-0539">Nucleus</keyword>
<dbReference type="eggNOG" id="KOG4712">
    <property type="taxonomic scope" value="Eukaryota"/>
</dbReference>
<dbReference type="AlphaFoldDB" id="F2USR4"/>
<evidence type="ECO:0000256" key="6">
    <source>
        <dbReference type="SAM" id="MobiDB-lite"/>
    </source>
</evidence>
<dbReference type="GO" id="GO:0005634">
    <property type="term" value="C:nucleus"/>
    <property type="evidence" value="ECO:0007669"/>
    <property type="project" value="UniProtKB-SubCell"/>
</dbReference>
<gene>
    <name evidence="7" type="ORF">PTSG_11213</name>
</gene>
<evidence type="ECO:0000256" key="3">
    <source>
        <dbReference type="ARBA" id="ARBA00022843"/>
    </source>
</evidence>
<evidence type="ECO:0000256" key="5">
    <source>
        <dbReference type="ARBA" id="ARBA00093456"/>
    </source>
</evidence>
<dbReference type="InterPro" id="IPR029448">
    <property type="entry name" value="FANCD2"/>
</dbReference>
<proteinExistence type="inferred from homology"/>
<evidence type="ECO:0000256" key="2">
    <source>
        <dbReference type="ARBA" id="ARBA00022499"/>
    </source>
</evidence>
<evidence type="ECO:0000256" key="1">
    <source>
        <dbReference type="ARBA" id="ARBA00004123"/>
    </source>
</evidence>
<dbReference type="Proteomes" id="UP000007799">
    <property type="component" value="Unassembled WGS sequence"/>
</dbReference>
<dbReference type="GeneID" id="16068381"/>
<keyword evidence="3" id="KW-0832">Ubl conjugation</keyword>
<dbReference type="RefSeq" id="XP_004987858.1">
    <property type="nucleotide sequence ID" value="XM_004987801.1"/>
</dbReference>
<name>F2USR4_SALR5</name>
<organism evidence="8">
    <name type="scientific">Salpingoeca rosetta (strain ATCC 50818 / BSB-021)</name>
    <dbReference type="NCBI Taxonomy" id="946362"/>
    <lineage>
        <taxon>Eukaryota</taxon>
        <taxon>Choanoflagellata</taxon>
        <taxon>Craspedida</taxon>
        <taxon>Salpingoecidae</taxon>
        <taxon>Salpingoeca</taxon>
    </lineage>
</organism>
<evidence type="ECO:0000256" key="4">
    <source>
        <dbReference type="ARBA" id="ARBA00023242"/>
    </source>
</evidence>
<dbReference type="KEGG" id="sre:PTSG_11213"/>
<comment type="subcellular location">
    <subcellularLocation>
        <location evidence="1">Nucleus</location>
    </subcellularLocation>
</comment>
<keyword evidence="2" id="KW-1017">Isopeptide bond</keyword>
<keyword evidence="8" id="KW-1185">Reference proteome</keyword>
<dbReference type="GO" id="GO:0070182">
    <property type="term" value="F:DNA polymerase binding"/>
    <property type="evidence" value="ECO:0007669"/>
    <property type="project" value="TreeGrafter"/>
</dbReference>
<dbReference type="GO" id="GO:0007129">
    <property type="term" value="P:homologous chromosome pairing at meiosis"/>
    <property type="evidence" value="ECO:0007669"/>
    <property type="project" value="TreeGrafter"/>
</dbReference>
<accession>F2USR4</accession>
<evidence type="ECO:0000313" key="8">
    <source>
        <dbReference type="Proteomes" id="UP000007799"/>
    </source>
</evidence>
<dbReference type="Pfam" id="PF14631">
    <property type="entry name" value="FancD2"/>
    <property type="match status" value="1"/>
</dbReference>
<dbReference type="OrthoDB" id="27031at2759"/>
<protein>
    <submittedName>
        <fullName evidence="7">Uncharacterized protein</fullName>
    </submittedName>
</protein>
<sequence length="462" mass="50445">MSKKSDDVKDKITTIANNTCFISTPSLVPAILDAFSDLNVVPARLRQICDHVLRQLGSHSPECLPIVIKFRMQQGGGGTVEGGEEWEMMPQRGCGQLKTTMAQPITALDLLNAHRRGAETTVIKLASTGRLTTAMAVAMFARHTRAFLMCFKSIQEVVGALVAHIGTGQAQEVDAAMPVLLLSLATGHLKLLHPFALMLNGILDCLSNLHFIPTRQLFRVPTTLMFDRQRTAAAGLIGRWCLSQSNEELKHIGTIAATTVTRTWLALANDTDTSIGPPTTIKSKHICRDVCTGMVGSPSSRRRRRPVGFMSLADPGRHVWRPPGPPSARSSTTTLSTQLWFAQTDGCAPYVGDQDRRGDKTAEARCRNADLFTFLMSLQPFVWWDLPLGTGNLNPEEETIEEVQHESGAHPRAQAGVLDWRGPAATTCCSGRSWTDNDRTLELLRKAGVVSVDVGVKEDLFG</sequence>
<dbReference type="EMBL" id="GL832995">
    <property type="protein sequence ID" value="EGD81173.1"/>
    <property type="molecule type" value="Genomic_DNA"/>
</dbReference>